<evidence type="ECO:0000313" key="1">
    <source>
        <dbReference type="EMBL" id="SAI71036.1"/>
    </source>
</evidence>
<dbReference type="EMBL" id="LT546645">
    <property type="protein sequence ID" value="SAI71036.1"/>
    <property type="molecule type" value="Genomic_DNA"/>
</dbReference>
<name>A0A157N1W3_9BORD</name>
<organism evidence="1 2">
    <name type="scientific">Bordetella trematum</name>
    <dbReference type="NCBI Taxonomy" id="123899"/>
    <lineage>
        <taxon>Bacteria</taxon>
        <taxon>Pseudomonadati</taxon>
        <taxon>Pseudomonadota</taxon>
        <taxon>Betaproteobacteria</taxon>
        <taxon>Burkholderiales</taxon>
        <taxon>Alcaligenaceae</taxon>
        <taxon>Bordetella</taxon>
    </lineage>
</organism>
<dbReference type="eggNOG" id="COG5662">
    <property type="taxonomic scope" value="Bacteria"/>
</dbReference>
<dbReference type="GeneID" id="56590152"/>
<dbReference type="PATRIC" id="fig|123899.6.peg.2579"/>
<dbReference type="RefSeq" id="WP_025517869.1">
    <property type="nucleotide sequence ID" value="NZ_CP016340.1"/>
</dbReference>
<evidence type="ECO:0000313" key="2">
    <source>
        <dbReference type="Proteomes" id="UP000076825"/>
    </source>
</evidence>
<keyword evidence="1" id="KW-0472">Membrane</keyword>
<dbReference type="AlphaFoldDB" id="A0A157N1W3"/>
<dbReference type="Proteomes" id="UP000076825">
    <property type="component" value="Chromosome 1"/>
</dbReference>
<dbReference type="KEGG" id="btrm:SAMEA390648702591"/>
<dbReference type="STRING" id="123899.SAMEA3906487_02591"/>
<protein>
    <submittedName>
        <fullName evidence="1">Transmembrane regulator</fullName>
    </submittedName>
</protein>
<sequence>MTPDAKPSPITEDDLHAWVDGQLDPARADALGAYLADHPEQARRVQAWQAQRLALRARFAGVLDEPIPERLRQAASPPRTARASQGLWRLAASLLIALAGGVLGWGLRAQWPQPTLLASAAPANAGAFALRAAVAHTVFVPDLRRPVEISADHEDQLVTWLSKRMGARLTPPRLQALGYRLQGGRLLPGGQGPVAQFMYEDAAGMRLTLYVTNEDTATAARGAPTTFQFTHDGPVNVFYWIEDGFGYALSSYAGRSELARISAEVYRQLNPGQSPALSGGATPG</sequence>
<keyword evidence="2" id="KW-1185">Reference proteome</keyword>
<proteinExistence type="predicted"/>
<accession>A0A157N1W3</accession>
<gene>
    <name evidence="1" type="ORF">SAMEA3906487_02591</name>
</gene>
<dbReference type="OrthoDB" id="9152892at2"/>
<keyword evidence="1" id="KW-0812">Transmembrane</keyword>
<reference evidence="1 2" key="1">
    <citation type="submission" date="2016-04" db="EMBL/GenBank/DDBJ databases">
        <authorList>
            <consortium name="Pathogen Informatics"/>
        </authorList>
    </citation>
    <scope>NUCLEOTIDE SEQUENCE [LARGE SCALE GENOMIC DNA]</scope>
    <source>
        <strain evidence="1 2">H044680328</strain>
    </source>
</reference>